<dbReference type="InterPro" id="IPR037185">
    <property type="entry name" value="EmrE-like"/>
</dbReference>
<sequence length="303" mass="33752">MSSIKINRNILVLHLTVLIWGFTGVLGGLISVSAIHLVWYRVGIAAIALAVYFVFKRQSIVVSKRDFLKFFMTGAVVGLHWVLFFYSIKVSTVSVTLVTLSSVTLYTAIFEPMLYKRKIAALDIVIGLIIILGIYTIFQFETRYLAGIISGLACAFCASVFSILNGKMVKSSSPTIITFYEMLGAFFWISVFMLFSGDFNASMQLSQQDLWYLLLLGVVCTAVAYVMGVAVMKELTAFTVALTTNLEPVYGIILAVLIFGHKETMSLGFYVGAVIVLTAVFLYPYVKARMENRQKDLIIRKLH</sequence>
<dbReference type="SUPFAM" id="SSF103481">
    <property type="entry name" value="Multidrug resistance efflux transporter EmrE"/>
    <property type="match status" value="2"/>
</dbReference>
<name>A0A380BVM5_SPHSI</name>
<feature type="transmembrane region" description="Helical" evidence="1">
    <location>
        <begin position="12"/>
        <end position="32"/>
    </location>
</feature>
<dbReference type="GO" id="GO:0016020">
    <property type="term" value="C:membrane"/>
    <property type="evidence" value="ECO:0007669"/>
    <property type="project" value="InterPro"/>
</dbReference>
<dbReference type="AlphaFoldDB" id="A0A380BVM5"/>
<accession>A0A380BVM5</accession>
<dbReference type="RefSeq" id="WP_115169808.1">
    <property type="nucleotide sequence ID" value="NZ_UGYW01000002.1"/>
</dbReference>
<dbReference type="PANTHER" id="PTHR22911">
    <property type="entry name" value="ACYL-MALONYL CONDENSING ENZYME-RELATED"/>
    <property type="match status" value="1"/>
</dbReference>
<dbReference type="Pfam" id="PF00892">
    <property type="entry name" value="EamA"/>
    <property type="match status" value="2"/>
</dbReference>
<proteinExistence type="predicted"/>
<keyword evidence="1" id="KW-0812">Transmembrane</keyword>
<organism evidence="3 4">
    <name type="scientific">Sphingobacterium spiritivorum</name>
    <name type="common">Flavobacterium spiritivorum</name>
    <dbReference type="NCBI Taxonomy" id="258"/>
    <lineage>
        <taxon>Bacteria</taxon>
        <taxon>Pseudomonadati</taxon>
        <taxon>Bacteroidota</taxon>
        <taxon>Sphingobacteriia</taxon>
        <taxon>Sphingobacteriales</taxon>
        <taxon>Sphingobacteriaceae</taxon>
        <taxon>Sphingobacterium</taxon>
    </lineage>
</organism>
<reference evidence="3 4" key="1">
    <citation type="submission" date="2018-06" db="EMBL/GenBank/DDBJ databases">
        <authorList>
            <consortium name="Pathogen Informatics"/>
            <person name="Doyle S."/>
        </authorList>
    </citation>
    <scope>NUCLEOTIDE SEQUENCE [LARGE SCALE GENOMIC DNA]</scope>
    <source>
        <strain evidence="3 4">NCTC11388</strain>
    </source>
</reference>
<protein>
    <submittedName>
        <fullName evidence="3">Predicted permease, DMT superfamily</fullName>
    </submittedName>
</protein>
<feature type="transmembrane region" description="Helical" evidence="1">
    <location>
        <begin position="176"/>
        <end position="195"/>
    </location>
</feature>
<evidence type="ECO:0000313" key="4">
    <source>
        <dbReference type="Proteomes" id="UP000254893"/>
    </source>
</evidence>
<feature type="transmembrane region" description="Helical" evidence="1">
    <location>
        <begin position="67"/>
        <end position="86"/>
    </location>
</feature>
<keyword evidence="1" id="KW-0472">Membrane</keyword>
<feature type="domain" description="EamA" evidence="2">
    <location>
        <begin position="10"/>
        <end position="138"/>
    </location>
</feature>
<evidence type="ECO:0000313" key="3">
    <source>
        <dbReference type="EMBL" id="SUJ06924.1"/>
    </source>
</evidence>
<dbReference type="EMBL" id="UGYW01000002">
    <property type="protein sequence ID" value="SUJ06924.1"/>
    <property type="molecule type" value="Genomic_DNA"/>
</dbReference>
<feature type="transmembrane region" description="Helical" evidence="1">
    <location>
        <begin position="92"/>
        <end position="110"/>
    </location>
</feature>
<keyword evidence="1" id="KW-1133">Transmembrane helix</keyword>
<dbReference type="InterPro" id="IPR000620">
    <property type="entry name" value="EamA_dom"/>
</dbReference>
<feature type="transmembrane region" description="Helical" evidence="1">
    <location>
        <begin position="119"/>
        <end position="138"/>
    </location>
</feature>
<dbReference type="Proteomes" id="UP000254893">
    <property type="component" value="Unassembled WGS sequence"/>
</dbReference>
<dbReference type="PANTHER" id="PTHR22911:SF79">
    <property type="entry name" value="MOBA-LIKE NTP TRANSFERASE DOMAIN-CONTAINING PROTEIN"/>
    <property type="match status" value="1"/>
</dbReference>
<feature type="transmembrane region" description="Helical" evidence="1">
    <location>
        <begin position="38"/>
        <end position="55"/>
    </location>
</feature>
<evidence type="ECO:0000259" key="2">
    <source>
        <dbReference type="Pfam" id="PF00892"/>
    </source>
</evidence>
<feature type="transmembrane region" description="Helical" evidence="1">
    <location>
        <begin position="267"/>
        <end position="286"/>
    </location>
</feature>
<feature type="domain" description="EamA" evidence="2">
    <location>
        <begin position="146"/>
        <end position="282"/>
    </location>
</feature>
<feature type="transmembrane region" description="Helical" evidence="1">
    <location>
        <begin position="238"/>
        <end position="261"/>
    </location>
</feature>
<gene>
    <name evidence="3" type="ORF">NCTC11388_01710</name>
</gene>
<feature type="transmembrane region" description="Helical" evidence="1">
    <location>
        <begin position="144"/>
        <end position="164"/>
    </location>
</feature>
<feature type="transmembrane region" description="Helical" evidence="1">
    <location>
        <begin position="210"/>
        <end position="231"/>
    </location>
</feature>
<evidence type="ECO:0000256" key="1">
    <source>
        <dbReference type="SAM" id="Phobius"/>
    </source>
</evidence>